<comment type="similarity">
    <text evidence="2">Belongs to the calmodulin family.</text>
</comment>
<accession>A0AAD8U0E3</accession>
<keyword evidence="3" id="KW-0488">Methylation</keyword>
<organism evidence="9 10">
    <name type="scientific">Lolium multiflorum</name>
    <name type="common">Italian ryegrass</name>
    <name type="synonym">Lolium perenne subsp. multiflorum</name>
    <dbReference type="NCBI Taxonomy" id="4521"/>
    <lineage>
        <taxon>Eukaryota</taxon>
        <taxon>Viridiplantae</taxon>
        <taxon>Streptophyta</taxon>
        <taxon>Embryophyta</taxon>
        <taxon>Tracheophyta</taxon>
        <taxon>Spermatophyta</taxon>
        <taxon>Magnoliopsida</taxon>
        <taxon>Liliopsida</taxon>
        <taxon>Poales</taxon>
        <taxon>Poaceae</taxon>
        <taxon>BOP clade</taxon>
        <taxon>Pooideae</taxon>
        <taxon>Poodae</taxon>
        <taxon>Poeae</taxon>
        <taxon>Poeae Chloroplast Group 2 (Poeae type)</taxon>
        <taxon>Loliodinae</taxon>
        <taxon>Loliinae</taxon>
        <taxon>Lolium</taxon>
    </lineage>
</organism>
<evidence type="ECO:0000256" key="7">
    <source>
        <dbReference type="SAM" id="MobiDB-lite"/>
    </source>
</evidence>
<evidence type="ECO:0000259" key="8">
    <source>
        <dbReference type="PROSITE" id="PS50222"/>
    </source>
</evidence>
<keyword evidence="5" id="KW-0677">Repeat</keyword>
<dbReference type="Proteomes" id="UP001231189">
    <property type="component" value="Unassembled WGS sequence"/>
</dbReference>
<name>A0AAD8U0E3_LOLMU</name>
<gene>
    <name evidence="9" type="ORF">QYE76_014278</name>
</gene>
<evidence type="ECO:0000256" key="3">
    <source>
        <dbReference type="ARBA" id="ARBA00022481"/>
    </source>
</evidence>
<dbReference type="PROSITE" id="PS50222">
    <property type="entry name" value="EF_HAND_2"/>
    <property type="match status" value="2"/>
</dbReference>
<evidence type="ECO:0000313" key="9">
    <source>
        <dbReference type="EMBL" id="KAK1697581.1"/>
    </source>
</evidence>
<dbReference type="InterPro" id="IPR050230">
    <property type="entry name" value="CALM/Myosin/TropC-like"/>
</dbReference>
<dbReference type="GO" id="GO:0005509">
    <property type="term" value="F:calcium ion binding"/>
    <property type="evidence" value="ECO:0007669"/>
    <property type="project" value="InterPro"/>
</dbReference>
<dbReference type="Pfam" id="PF13833">
    <property type="entry name" value="EF-hand_8"/>
    <property type="match status" value="1"/>
</dbReference>
<dbReference type="InterPro" id="IPR011992">
    <property type="entry name" value="EF-hand-dom_pair"/>
</dbReference>
<sequence>MRLLGQNPTEAELQHMINKDDVDGNSNIDFPEFLNLMAHKMKDTDSEEELKEVFRVFDKDHNGFLSAADLRQQAGRRAAVDRRGGRGWRRAGGGRSLSASSSCGRSMGSERLEACTESGGGDGELRRRGQNSRGITG</sequence>
<feature type="domain" description="EF-hand" evidence="8">
    <location>
        <begin position="45"/>
        <end position="80"/>
    </location>
</feature>
<evidence type="ECO:0000256" key="4">
    <source>
        <dbReference type="ARBA" id="ARBA00022723"/>
    </source>
</evidence>
<dbReference type="PANTHER" id="PTHR23048">
    <property type="entry name" value="MYOSIN LIGHT CHAIN 1, 3"/>
    <property type="match status" value="1"/>
</dbReference>
<feature type="compositionally biased region" description="Low complexity" evidence="7">
    <location>
        <begin position="96"/>
        <end position="107"/>
    </location>
</feature>
<comment type="function">
    <text evidence="1">Potential calcium sensor.</text>
</comment>
<feature type="domain" description="EF-hand" evidence="8">
    <location>
        <begin position="8"/>
        <end position="43"/>
    </location>
</feature>
<protein>
    <recommendedName>
        <fullName evidence="8">EF-hand domain-containing protein</fullName>
    </recommendedName>
</protein>
<dbReference type="InterPro" id="IPR018247">
    <property type="entry name" value="EF_Hand_1_Ca_BS"/>
</dbReference>
<dbReference type="GO" id="GO:0016460">
    <property type="term" value="C:myosin II complex"/>
    <property type="evidence" value="ECO:0007669"/>
    <property type="project" value="TreeGrafter"/>
</dbReference>
<dbReference type="EMBL" id="JAUUTY010000001">
    <property type="protein sequence ID" value="KAK1697581.1"/>
    <property type="molecule type" value="Genomic_DNA"/>
</dbReference>
<dbReference type="Pfam" id="PF13405">
    <property type="entry name" value="EF-hand_6"/>
    <property type="match status" value="1"/>
</dbReference>
<dbReference type="PROSITE" id="PS00018">
    <property type="entry name" value="EF_HAND_1"/>
    <property type="match status" value="1"/>
</dbReference>
<dbReference type="SMART" id="SM00054">
    <property type="entry name" value="EFh"/>
    <property type="match status" value="2"/>
</dbReference>
<evidence type="ECO:0000256" key="5">
    <source>
        <dbReference type="ARBA" id="ARBA00022737"/>
    </source>
</evidence>
<evidence type="ECO:0000313" key="10">
    <source>
        <dbReference type="Proteomes" id="UP001231189"/>
    </source>
</evidence>
<dbReference type="FunFam" id="1.10.238.10:FF:000178">
    <property type="entry name" value="Calmodulin-2 A"/>
    <property type="match status" value="1"/>
</dbReference>
<proteinExistence type="inferred from homology"/>
<dbReference type="Gene3D" id="1.10.238.10">
    <property type="entry name" value="EF-hand"/>
    <property type="match status" value="2"/>
</dbReference>
<evidence type="ECO:0000256" key="1">
    <source>
        <dbReference type="ARBA" id="ARBA00003291"/>
    </source>
</evidence>
<reference evidence="9" key="1">
    <citation type="submission" date="2023-07" db="EMBL/GenBank/DDBJ databases">
        <title>A chromosome-level genome assembly of Lolium multiflorum.</title>
        <authorList>
            <person name="Chen Y."/>
            <person name="Copetti D."/>
            <person name="Kolliker R."/>
            <person name="Studer B."/>
        </authorList>
    </citation>
    <scope>NUCLEOTIDE SEQUENCE</scope>
    <source>
        <strain evidence="9">02402/16</strain>
        <tissue evidence="9">Leaf</tissue>
    </source>
</reference>
<keyword evidence="4" id="KW-0479">Metal-binding</keyword>
<dbReference type="InterPro" id="IPR002048">
    <property type="entry name" value="EF_hand_dom"/>
</dbReference>
<evidence type="ECO:0000256" key="6">
    <source>
        <dbReference type="ARBA" id="ARBA00022837"/>
    </source>
</evidence>
<dbReference type="SUPFAM" id="SSF47473">
    <property type="entry name" value="EF-hand"/>
    <property type="match status" value="1"/>
</dbReference>
<evidence type="ECO:0000256" key="2">
    <source>
        <dbReference type="ARBA" id="ARBA00009763"/>
    </source>
</evidence>
<comment type="caution">
    <text evidence="9">The sequence shown here is derived from an EMBL/GenBank/DDBJ whole genome shotgun (WGS) entry which is preliminary data.</text>
</comment>
<feature type="region of interest" description="Disordered" evidence="7">
    <location>
        <begin position="76"/>
        <end position="137"/>
    </location>
</feature>
<dbReference type="PANTHER" id="PTHR23048:SF53">
    <property type="entry name" value="CALMODULIN"/>
    <property type="match status" value="1"/>
</dbReference>
<dbReference type="AlphaFoldDB" id="A0AAD8U0E3"/>
<keyword evidence="10" id="KW-1185">Reference proteome</keyword>
<keyword evidence="6" id="KW-0106">Calcium</keyword>
<dbReference type="CDD" id="cd00051">
    <property type="entry name" value="EFh"/>
    <property type="match status" value="1"/>
</dbReference>